<dbReference type="PROSITE" id="PS51257">
    <property type="entry name" value="PROKAR_LIPOPROTEIN"/>
    <property type="match status" value="1"/>
</dbReference>
<dbReference type="OrthoDB" id="9785326at2"/>
<accession>A0A3T0E799</accession>
<dbReference type="Pfam" id="PF04333">
    <property type="entry name" value="MlaA"/>
    <property type="match status" value="1"/>
</dbReference>
<keyword evidence="2" id="KW-0732">Signal</keyword>
<dbReference type="PANTHER" id="PTHR30035">
    <property type="entry name" value="LIPOPROTEIN VACJ-RELATED"/>
    <property type="match status" value="1"/>
</dbReference>
<name>A0A3T0E799_9PROT</name>
<dbReference type="EMBL" id="CP018911">
    <property type="protein sequence ID" value="AZU03140.1"/>
    <property type="molecule type" value="Genomic_DNA"/>
</dbReference>
<evidence type="ECO:0000313" key="3">
    <source>
        <dbReference type="EMBL" id="AZU03140.1"/>
    </source>
</evidence>
<dbReference type="GO" id="GO:0016020">
    <property type="term" value="C:membrane"/>
    <property type="evidence" value="ECO:0007669"/>
    <property type="project" value="InterPro"/>
</dbReference>
<dbReference type="InterPro" id="IPR007428">
    <property type="entry name" value="MlaA"/>
</dbReference>
<keyword evidence="4" id="KW-1185">Reference proteome</keyword>
<evidence type="ECO:0000256" key="1">
    <source>
        <dbReference type="ARBA" id="ARBA00010634"/>
    </source>
</evidence>
<reference evidence="3 4" key="1">
    <citation type="submission" date="2016-12" db="EMBL/GenBank/DDBJ databases">
        <title>The genome of dimorphic prosthecate Glycocaulis alkaliphilus 6b-8t, isolated from crude oil dictates its adaptability in petroleum environments.</title>
        <authorList>
            <person name="Wu X.-L."/>
            <person name="Geng S."/>
        </authorList>
    </citation>
    <scope>NUCLEOTIDE SEQUENCE [LARGE SCALE GENOMIC DNA]</scope>
    <source>
        <strain evidence="3 4">6B-8</strain>
    </source>
</reference>
<protein>
    <submittedName>
        <fullName evidence="3">Lipoprotein</fullName>
    </submittedName>
</protein>
<dbReference type="RefSeq" id="WP_127565556.1">
    <property type="nucleotide sequence ID" value="NZ_BMFB01000002.1"/>
</dbReference>
<dbReference type="GO" id="GO:0120010">
    <property type="term" value="P:intermembrane phospholipid transfer"/>
    <property type="evidence" value="ECO:0007669"/>
    <property type="project" value="TreeGrafter"/>
</dbReference>
<dbReference type="KEGG" id="gak:X907_0594"/>
<comment type="similarity">
    <text evidence="1">Belongs to the MlaA family.</text>
</comment>
<dbReference type="AlphaFoldDB" id="A0A3T0E799"/>
<sequence>MRAAHLLFAVLLAGSLASACTTRPEALQANDPFEPVNRAVFSFNTAADRAVIAPLAHAYRDTVPSPARTGVHNVLTNLNQPVVFANLLLQGRPGEAIATASRFGLNTIIGVGGLFDVASEANITLHDTDFGLTLGQWGVEGGPYVVLPFLGPSNMRDTLGRFADRYPHPTYWVEDIRETEAIWVYRGIYALDIRLQLDETFASLERSAIDPYVQLRSVYRQNRAAALGQQRDFEDLPDFD</sequence>
<organism evidence="3 4">
    <name type="scientific">Glycocaulis alkaliphilus</name>
    <dbReference type="NCBI Taxonomy" id="1434191"/>
    <lineage>
        <taxon>Bacteria</taxon>
        <taxon>Pseudomonadati</taxon>
        <taxon>Pseudomonadota</taxon>
        <taxon>Alphaproteobacteria</taxon>
        <taxon>Maricaulales</taxon>
        <taxon>Maricaulaceae</taxon>
        <taxon>Glycocaulis</taxon>
    </lineage>
</organism>
<gene>
    <name evidence="3" type="ORF">X907_0594</name>
</gene>
<dbReference type="PANTHER" id="PTHR30035:SF3">
    <property type="entry name" value="INTERMEMBRANE PHOSPHOLIPID TRANSPORT SYSTEM LIPOPROTEIN MLAA"/>
    <property type="match status" value="1"/>
</dbReference>
<evidence type="ECO:0000256" key="2">
    <source>
        <dbReference type="ARBA" id="ARBA00022729"/>
    </source>
</evidence>
<evidence type="ECO:0000313" key="4">
    <source>
        <dbReference type="Proteomes" id="UP000286954"/>
    </source>
</evidence>
<keyword evidence="3" id="KW-0449">Lipoprotein</keyword>
<dbReference type="PRINTS" id="PR01805">
    <property type="entry name" value="VACJLIPOPROT"/>
</dbReference>
<dbReference type="Proteomes" id="UP000286954">
    <property type="component" value="Chromosome"/>
</dbReference>
<proteinExistence type="inferred from homology"/>